<feature type="domain" description="VOC" evidence="5">
    <location>
        <begin position="6"/>
        <end position="124"/>
    </location>
</feature>
<dbReference type="InterPro" id="IPR029068">
    <property type="entry name" value="Glyas_Bleomycin-R_OHBP_Dase"/>
</dbReference>
<gene>
    <name evidence="6" type="ORF">D8S85_19860</name>
</gene>
<dbReference type="KEGG" id="buy:D8S85_19860"/>
<dbReference type="GO" id="GO:0005737">
    <property type="term" value="C:cytoplasm"/>
    <property type="evidence" value="ECO:0007669"/>
    <property type="project" value="TreeGrafter"/>
</dbReference>
<keyword evidence="7" id="KW-1185">Reference proteome</keyword>
<evidence type="ECO:0000256" key="2">
    <source>
        <dbReference type="ARBA" id="ARBA00030892"/>
    </source>
</evidence>
<evidence type="ECO:0000256" key="1">
    <source>
        <dbReference type="ARBA" id="ARBA00030291"/>
    </source>
</evidence>
<dbReference type="InterPro" id="IPR004360">
    <property type="entry name" value="Glyas_Fos-R_dOase_dom"/>
</dbReference>
<keyword evidence="6" id="KW-0456">Lyase</keyword>
<accession>A0A3Q9ITQ8</accession>
<dbReference type="PANTHER" id="PTHR46036">
    <property type="entry name" value="LACTOYLGLUTATHIONE LYASE"/>
    <property type="match status" value="1"/>
</dbReference>
<dbReference type="Proteomes" id="UP000270673">
    <property type="component" value="Chromosome"/>
</dbReference>
<dbReference type="PROSITE" id="PS51819">
    <property type="entry name" value="VOC"/>
    <property type="match status" value="1"/>
</dbReference>
<dbReference type="Pfam" id="PF00903">
    <property type="entry name" value="Glyoxalase"/>
    <property type="match status" value="1"/>
</dbReference>
<dbReference type="PANTHER" id="PTHR46036:SF5">
    <property type="entry name" value="LACTOYLGLUTATHIONE LYASE"/>
    <property type="match status" value="1"/>
</dbReference>
<dbReference type="Gene3D" id="3.10.180.10">
    <property type="entry name" value="2,3-Dihydroxybiphenyl 1,2-Dioxygenase, domain 1"/>
    <property type="match status" value="1"/>
</dbReference>
<dbReference type="RefSeq" id="WP_106624013.1">
    <property type="nucleotide sequence ID" value="NZ_CP032819.1"/>
</dbReference>
<name>A0A3Q9ITQ8_9BACT</name>
<proteinExistence type="predicted"/>
<organism evidence="6 7">
    <name type="scientific">Butyricimonas faecalis</name>
    <dbReference type="NCBI Taxonomy" id="2093856"/>
    <lineage>
        <taxon>Bacteria</taxon>
        <taxon>Pseudomonadati</taxon>
        <taxon>Bacteroidota</taxon>
        <taxon>Bacteroidia</taxon>
        <taxon>Bacteroidales</taxon>
        <taxon>Odoribacteraceae</taxon>
        <taxon>Butyricimonas</taxon>
    </lineage>
</organism>
<evidence type="ECO:0000259" key="5">
    <source>
        <dbReference type="PROSITE" id="PS51819"/>
    </source>
</evidence>
<dbReference type="GO" id="GO:0004462">
    <property type="term" value="F:lactoylglutathione lyase activity"/>
    <property type="evidence" value="ECO:0007669"/>
    <property type="project" value="TreeGrafter"/>
</dbReference>
<evidence type="ECO:0000313" key="6">
    <source>
        <dbReference type="EMBL" id="AZS31581.1"/>
    </source>
</evidence>
<protein>
    <recommendedName>
        <fullName evidence="2">Aldoketomutase</fullName>
    </recommendedName>
    <alternativeName>
        <fullName evidence="1">Ketone-aldehyde mutase</fullName>
    </alternativeName>
    <alternativeName>
        <fullName evidence="3">Methylglyoxalase</fullName>
    </alternativeName>
    <alternativeName>
        <fullName evidence="4">S-D-lactoylglutathione methylglyoxal lyase</fullName>
    </alternativeName>
</protein>
<evidence type="ECO:0000256" key="3">
    <source>
        <dbReference type="ARBA" id="ARBA00032460"/>
    </source>
</evidence>
<reference evidence="6 7" key="1">
    <citation type="submission" date="2018-10" db="EMBL/GenBank/DDBJ databases">
        <title>Butyricimonas faecalis sp. nov., isolated from human faeces and emended description of the genus Butyricimonas.</title>
        <authorList>
            <person name="Le Roy T."/>
            <person name="Van der Smissen P."/>
            <person name="Paquot A."/>
            <person name="Delzenne N."/>
            <person name="Muccioli G."/>
            <person name="Collet J.-F."/>
            <person name="Cani P.D."/>
        </authorList>
    </citation>
    <scope>NUCLEOTIDE SEQUENCE [LARGE SCALE GENOMIC DNA]</scope>
    <source>
        <strain evidence="6 7">H184</strain>
    </source>
</reference>
<sequence>MEVKGRFDHFNFNVLDLDRSIRFYEKALGLKEVRRMEAPDGSFILVYMGEEKTGFLLELTWLRDREEPYDLGEGEFHLCMRVPGNYDAVRAYHKQMDCVCYENTDMGLYFINDPDGYWIEILPERE</sequence>
<dbReference type="EMBL" id="CP032819">
    <property type="protein sequence ID" value="AZS31581.1"/>
    <property type="molecule type" value="Genomic_DNA"/>
</dbReference>
<evidence type="ECO:0000256" key="4">
    <source>
        <dbReference type="ARBA" id="ARBA00033298"/>
    </source>
</evidence>
<dbReference type="InterPro" id="IPR037523">
    <property type="entry name" value="VOC_core"/>
</dbReference>
<dbReference type="SUPFAM" id="SSF54593">
    <property type="entry name" value="Glyoxalase/Bleomycin resistance protein/Dihydroxybiphenyl dioxygenase"/>
    <property type="match status" value="1"/>
</dbReference>
<dbReference type="OrthoDB" id="192739at2"/>
<dbReference type="GO" id="GO:0019243">
    <property type="term" value="P:methylglyoxal catabolic process to D-lactate via S-lactoyl-glutathione"/>
    <property type="evidence" value="ECO:0007669"/>
    <property type="project" value="TreeGrafter"/>
</dbReference>
<dbReference type="AlphaFoldDB" id="A0A3Q9ITQ8"/>
<evidence type="ECO:0000313" key="7">
    <source>
        <dbReference type="Proteomes" id="UP000270673"/>
    </source>
</evidence>